<proteinExistence type="predicted"/>
<sequence>MSTRLLQSGHNLPHLIGSPYAALWHDLGTPPGREFEAELGRSNYSEPSSTLGLTAEDDADGSGATGRTAKGRARQTISDKRDIEGGGKKKKSNMNIRTAVLYKKSFALLLDESLHPRQRSRLVCYVLFAAIGVSIDAKDVEWRIATEIVRAYMKRRDVIAVLCNARGLHAVACPTTVYPD</sequence>
<organism evidence="2 3">
    <name type="scientific">Hermanssonia centrifuga</name>
    <dbReference type="NCBI Taxonomy" id="98765"/>
    <lineage>
        <taxon>Eukaryota</taxon>
        <taxon>Fungi</taxon>
        <taxon>Dikarya</taxon>
        <taxon>Basidiomycota</taxon>
        <taxon>Agaricomycotina</taxon>
        <taxon>Agaricomycetes</taxon>
        <taxon>Polyporales</taxon>
        <taxon>Meruliaceae</taxon>
        <taxon>Hermanssonia</taxon>
    </lineage>
</organism>
<protein>
    <submittedName>
        <fullName evidence="2">Uncharacterized protein</fullName>
    </submittedName>
</protein>
<dbReference type="STRING" id="98765.A0A2R6PCA7"/>
<dbReference type="AlphaFoldDB" id="A0A2R6PCA7"/>
<evidence type="ECO:0000256" key="1">
    <source>
        <dbReference type="SAM" id="MobiDB-lite"/>
    </source>
</evidence>
<feature type="compositionally biased region" description="Polar residues" evidence="1">
    <location>
        <begin position="42"/>
        <end position="52"/>
    </location>
</feature>
<keyword evidence="3" id="KW-1185">Reference proteome</keyword>
<evidence type="ECO:0000313" key="3">
    <source>
        <dbReference type="Proteomes" id="UP000186601"/>
    </source>
</evidence>
<feature type="compositionally biased region" description="Basic and acidic residues" evidence="1">
    <location>
        <begin position="77"/>
        <end position="87"/>
    </location>
</feature>
<comment type="caution">
    <text evidence="2">The sequence shown here is derived from an EMBL/GenBank/DDBJ whole genome shotgun (WGS) entry which is preliminary data.</text>
</comment>
<dbReference type="OrthoDB" id="74807at2759"/>
<feature type="region of interest" description="Disordered" evidence="1">
    <location>
        <begin position="40"/>
        <end position="90"/>
    </location>
</feature>
<reference evidence="2 3" key="1">
    <citation type="submission" date="2018-02" db="EMBL/GenBank/DDBJ databases">
        <title>Genome sequence of the basidiomycete white-rot fungus Phlebia centrifuga.</title>
        <authorList>
            <person name="Granchi Z."/>
            <person name="Peng M."/>
            <person name="de Vries R.P."/>
            <person name="Hilden K."/>
            <person name="Makela M.R."/>
            <person name="Grigoriev I."/>
            <person name="Riley R."/>
        </authorList>
    </citation>
    <scope>NUCLEOTIDE SEQUENCE [LARGE SCALE GENOMIC DNA]</scope>
    <source>
        <strain evidence="2 3">FBCC195</strain>
    </source>
</reference>
<dbReference type="EMBL" id="MLYV02000501">
    <property type="protein sequence ID" value="PSR88983.1"/>
    <property type="molecule type" value="Genomic_DNA"/>
</dbReference>
<dbReference type="Proteomes" id="UP000186601">
    <property type="component" value="Unassembled WGS sequence"/>
</dbReference>
<name>A0A2R6PCA7_9APHY</name>
<accession>A0A2R6PCA7</accession>
<gene>
    <name evidence="2" type="ORF">PHLCEN_2v4945</name>
</gene>
<evidence type="ECO:0000313" key="2">
    <source>
        <dbReference type="EMBL" id="PSR88983.1"/>
    </source>
</evidence>